<sequence length="493" mass="51444">MVTTSTQEERPNAVGTNRWRRPLIYFLFVVPAAAIALFLVQARTSWVGDEPAQAGMAGQLVAPLHDVLGLVLVACAIVVVATQLAGALAARFQQPRVVGEITAGLLLGPTVLGLLAPSVSELLFPGDVRFFLTTIGQLGVIFFMFEVGRELPFSLLKKNTSAAVIVGHAGIAIPFVLGVCLAVWPLADLRPEGVGSGPFAIFIGVALSVTAFPVLAKILHDRKIKDTRIGALGMATAGIDDVTAWCLLALVVAGVNGDSLGSVLGIVLLSVTYAAMMWWVVRPLLARLAAYTDADPSRSPILMIAILMLIMLSSGATAMIGIEAIFGAFLAGIVTPRSSRGATEFAFRLSGPTHWLMLPVFFAGIGLSTDLWDAASGAGGLVMGLVLLVAVGGKFLGVVLPALAVGTGARTALALGSMMNCRGLTEIVVLNLGLSLGVISADLFAAFLIMTLLTTAVTGPLLELLRPRSGPDVVMWQMEPEAVQEPVSSSTRS</sequence>
<dbReference type="GO" id="GO:0016020">
    <property type="term" value="C:membrane"/>
    <property type="evidence" value="ECO:0007669"/>
    <property type="project" value="UniProtKB-SubCell"/>
</dbReference>
<dbReference type="Pfam" id="PF00999">
    <property type="entry name" value="Na_H_Exchanger"/>
    <property type="match status" value="1"/>
</dbReference>
<dbReference type="EMBL" id="CP014859">
    <property type="protein sequence ID" value="AOS62903.1"/>
    <property type="molecule type" value="Genomic_DNA"/>
</dbReference>
<evidence type="ECO:0000313" key="9">
    <source>
        <dbReference type="EMBL" id="AOS62903.1"/>
    </source>
</evidence>
<feature type="transmembrane region" description="Helical" evidence="7">
    <location>
        <begin position="128"/>
        <end position="148"/>
    </location>
</feature>
<dbReference type="Proteomes" id="UP000095210">
    <property type="component" value="Chromosome"/>
</dbReference>
<dbReference type="Gene3D" id="1.20.1530.20">
    <property type="match status" value="1"/>
</dbReference>
<evidence type="ECO:0000256" key="3">
    <source>
        <dbReference type="ARBA" id="ARBA00022692"/>
    </source>
</evidence>
<keyword evidence="3 7" id="KW-0812">Transmembrane</keyword>
<evidence type="ECO:0000256" key="1">
    <source>
        <dbReference type="ARBA" id="ARBA00004141"/>
    </source>
</evidence>
<feature type="transmembrane region" description="Helical" evidence="7">
    <location>
        <begin position="301"/>
        <end position="334"/>
    </location>
</feature>
<feature type="transmembrane region" description="Helical" evidence="7">
    <location>
        <begin position="384"/>
        <end position="407"/>
    </location>
</feature>
<gene>
    <name evidence="9" type="ORF">TL08_10445</name>
</gene>
<feature type="transmembrane region" description="Helical" evidence="7">
    <location>
        <begin position="427"/>
        <end position="458"/>
    </location>
</feature>
<comment type="subcellular location">
    <subcellularLocation>
        <location evidence="1">Membrane</location>
        <topology evidence="1">Multi-pass membrane protein</topology>
    </subcellularLocation>
</comment>
<evidence type="ECO:0000256" key="4">
    <source>
        <dbReference type="ARBA" id="ARBA00022989"/>
    </source>
</evidence>
<dbReference type="InterPro" id="IPR050794">
    <property type="entry name" value="CPA2_transporter"/>
</dbReference>
<feature type="transmembrane region" description="Helical" evidence="7">
    <location>
        <begin position="160"/>
        <end position="187"/>
    </location>
</feature>
<dbReference type="PANTHER" id="PTHR32468">
    <property type="entry name" value="CATION/H + ANTIPORTER"/>
    <property type="match status" value="1"/>
</dbReference>
<dbReference type="AlphaFoldDB" id="A0AAC9HPG0"/>
<keyword evidence="10" id="KW-1185">Reference proteome</keyword>
<dbReference type="KEGG" id="ahm:TL08_10445"/>
<evidence type="ECO:0000256" key="6">
    <source>
        <dbReference type="ARBA" id="ARBA00023136"/>
    </source>
</evidence>
<keyword evidence="5" id="KW-0406">Ion transport</keyword>
<feature type="transmembrane region" description="Helical" evidence="7">
    <location>
        <begin position="97"/>
        <end position="116"/>
    </location>
</feature>
<evidence type="ECO:0000256" key="2">
    <source>
        <dbReference type="ARBA" id="ARBA00022448"/>
    </source>
</evidence>
<evidence type="ECO:0000256" key="5">
    <source>
        <dbReference type="ARBA" id="ARBA00023065"/>
    </source>
</evidence>
<evidence type="ECO:0000256" key="7">
    <source>
        <dbReference type="SAM" id="Phobius"/>
    </source>
</evidence>
<dbReference type="InterPro" id="IPR038770">
    <property type="entry name" value="Na+/solute_symporter_sf"/>
</dbReference>
<protein>
    <submittedName>
        <fullName evidence="9">Kef-type K+ transport system, membrane component</fullName>
    </submittedName>
</protein>
<dbReference type="GO" id="GO:1902600">
    <property type="term" value="P:proton transmembrane transport"/>
    <property type="evidence" value="ECO:0007669"/>
    <property type="project" value="InterPro"/>
</dbReference>
<feature type="transmembrane region" description="Helical" evidence="7">
    <location>
        <begin position="23"/>
        <end position="42"/>
    </location>
</feature>
<proteinExistence type="predicted"/>
<feature type="transmembrane region" description="Helical" evidence="7">
    <location>
        <begin position="199"/>
        <end position="219"/>
    </location>
</feature>
<keyword evidence="2" id="KW-0813">Transport</keyword>
<dbReference type="GO" id="GO:0015297">
    <property type="term" value="F:antiporter activity"/>
    <property type="evidence" value="ECO:0007669"/>
    <property type="project" value="InterPro"/>
</dbReference>
<feature type="domain" description="Cation/H+ exchanger transmembrane" evidence="8">
    <location>
        <begin position="82"/>
        <end position="462"/>
    </location>
</feature>
<accession>A0AAC9HPG0</accession>
<feature type="transmembrane region" description="Helical" evidence="7">
    <location>
        <begin position="354"/>
        <end position="372"/>
    </location>
</feature>
<dbReference type="PANTHER" id="PTHR32468:SF0">
    <property type="entry name" value="K(+)_H(+) ANTIPORTER 1"/>
    <property type="match status" value="1"/>
</dbReference>
<keyword evidence="6 7" id="KW-0472">Membrane</keyword>
<evidence type="ECO:0000259" key="8">
    <source>
        <dbReference type="Pfam" id="PF00999"/>
    </source>
</evidence>
<keyword evidence="4 7" id="KW-1133">Transmembrane helix</keyword>
<evidence type="ECO:0000313" key="10">
    <source>
        <dbReference type="Proteomes" id="UP000095210"/>
    </source>
</evidence>
<organism evidence="9 10">
    <name type="scientific">Actinoalloteichus hymeniacidonis</name>
    <dbReference type="NCBI Taxonomy" id="340345"/>
    <lineage>
        <taxon>Bacteria</taxon>
        <taxon>Bacillati</taxon>
        <taxon>Actinomycetota</taxon>
        <taxon>Actinomycetes</taxon>
        <taxon>Pseudonocardiales</taxon>
        <taxon>Pseudonocardiaceae</taxon>
        <taxon>Actinoalloteichus</taxon>
    </lineage>
</organism>
<name>A0AAC9HPG0_9PSEU</name>
<dbReference type="InterPro" id="IPR006153">
    <property type="entry name" value="Cation/H_exchanger_TM"/>
</dbReference>
<feature type="transmembrane region" description="Helical" evidence="7">
    <location>
        <begin position="67"/>
        <end position="90"/>
    </location>
</feature>
<feature type="transmembrane region" description="Helical" evidence="7">
    <location>
        <begin position="259"/>
        <end position="281"/>
    </location>
</feature>
<reference evidence="10" key="1">
    <citation type="submission" date="2016-03" db="EMBL/GenBank/DDBJ databases">
        <title>Complete genome sequence of the type strain Actinoalloteichus hymeniacidonis DSM 45092.</title>
        <authorList>
            <person name="Schaffert L."/>
            <person name="Albersmeier A."/>
            <person name="Winkler A."/>
            <person name="Kalinowski J."/>
            <person name="Zotchev S."/>
            <person name="Ruckert C."/>
        </authorList>
    </citation>
    <scope>NUCLEOTIDE SEQUENCE [LARGE SCALE GENOMIC DNA]</scope>
    <source>
        <strain evidence="10">HPA177(T) (DSM 45092(T))</strain>
    </source>
</reference>